<protein>
    <submittedName>
        <fullName evidence="2">Uncharacterized protein</fullName>
    </submittedName>
</protein>
<evidence type="ECO:0000313" key="2">
    <source>
        <dbReference type="WBParaSite" id="PSAMB.scaffold21487size605.g38319.t1"/>
    </source>
</evidence>
<name>A0A914VLH7_9BILA</name>
<dbReference type="WBParaSite" id="PSAMB.scaffold21487size605.g38319.t1">
    <property type="protein sequence ID" value="PSAMB.scaffold21487size605.g38319.t1"/>
    <property type="gene ID" value="PSAMB.scaffold21487size605.g38319"/>
</dbReference>
<proteinExistence type="predicted"/>
<evidence type="ECO:0000313" key="1">
    <source>
        <dbReference type="Proteomes" id="UP000887566"/>
    </source>
</evidence>
<dbReference type="AlphaFoldDB" id="A0A914VLH7"/>
<organism evidence="1 2">
    <name type="scientific">Plectus sambesii</name>
    <dbReference type="NCBI Taxonomy" id="2011161"/>
    <lineage>
        <taxon>Eukaryota</taxon>
        <taxon>Metazoa</taxon>
        <taxon>Ecdysozoa</taxon>
        <taxon>Nematoda</taxon>
        <taxon>Chromadorea</taxon>
        <taxon>Plectida</taxon>
        <taxon>Plectina</taxon>
        <taxon>Plectoidea</taxon>
        <taxon>Plectidae</taxon>
        <taxon>Plectus</taxon>
    </lineage>
</organism>
<reference evidence="2" key="1">
    <citation type="submission" date="2022-11" db="UniProtKB">
        <authorList>
            <consortium name="WormBaseParasite"/>
        </authorList>
    </citation>
    <scope>IDENTIFICATION</scope>
</reference>
<sequence>MFVDGEIRGPSRDLTQIHQQLQSKIQKVASGLQRLTSRKATVSATGSNAITRQTSTISPQVAFLPRID</sequence>
<dbReference type="Proteomes" id="UP000887566">
    <property type="component" value="Unplaced"/>
</dbReference>
<accession>A0A914VLH7</accession>
<keyword evidence="1" id="KW-1185">Reference proteome</keyword>